<protein>
    <submittedName>
        <fullName evidence="1">Uncharacterized protein</fullName>
    </submittedName>
</protein>
<dbReference type="AlphaFoldDB" id="A0A2P2NR38"/>
<name>A0A2P2NR38_RHIMU</name>
<accession>A0A2P2NR38</accession>
<reference evidence="1" key="1">
    <citation type="submission" date="2018-02" db="EMBL/GenBank/DDBJ databases">
        <title>Rhizophora mucronata_Transcriptome.</title>
        <authorList>
            <person name="Meera S.P."/>
            <person name="Sreeshan A."/>
            <person name="Augustine A."/>
        </authorList>
    </citation>
    <scope>NUCLEOTIDE SEQUENCE</scope>
    <source>
        <tissue evidence="1">Leaf</tissue>
    </source>
</reference>
<evidence type="ECO:0000313" key="1">
    <source>
        <dbReference type="EMBL" id="MBX44976.1"/>
    </source>
</evidence>
<organism evidence="1">
    <name type="scientific">Rhizophora mucronata</name>
    <name type="common">Asiatic mangrove</name>
    <dbReference type="NCBI Taxonomy" id="61149"/>
    <lineage>
        <taxon>Eukaryota</taxon>
        <taxon>Viridiplantae</taxon>
        <taxon>Streptophyta</taxon>
        <taxon>Embryophyta</taxon>
        <taxon>Tracheophyta</taxon>
        <taxon>Spermatophyta</taxon>
        <taxon>Magnoliopsida</taxon>
        <taxon>eudicotyledons</taxon>
        <taxon>Gunneridae</taxon>
        <taxon>Pentapetalae</taxon>
        <taxon>rosids</taxon>
        <taxon>fabids</taxon>
        <taxon>Malpighiales</taxon>
        <taxon>Rhizophoraceae</taxon>
        <taxon>Rhizophora</taxon>
    </lineage>
</organism>
<proteinExistence type="predicted"/>
<sequence length="20" mass="2247">MSFLMGKQNDGVEGMIKFTL</sequence>
<dbReference type="EMBL" id="GGEC01064492">
    <property type="protein sequence ID" value="MBX44976.1"/>
    <property type="molecule type" value="Transcribed_RNA"/>
</dbReference>